<dbReference type="Proteomes" id="UP000799779">
    <property type="component" value="Unassembled WGS sequence"/>
</dbReference>
<keyword evidence="2" id="KW-0472">Membrane</keyword>
<accession>A0A6A5WL92</accession>
<organism evidence="3 4">
    <name type="scientific">Amniculicola lignicola CBS 123094</name>
    <dbReference type="NCBI Taxonomy" id="1392246"/>
    <lineage>
        <taxon>Eukaryota</taxon>
        <taxon>Fungi</taxon>
        <taxon>Dikarya</taxon>
        <taxon>Ascomycota</taxon>
        <taxon>Pezizomycotina</taxon>
        <taxon>Dothideomycetes</taxon>
        <taxon>Pleosporomycetidae</taxon>
        <taxon>Pleosporales</taxon>
        <taxon>Amniculicolaceae</taxon>
        <taxon>Amniculicola</taxon>
    </lineage>
</organism>
<feature type="compositionally biased region" description="Polar residues" evidence="1">
    <location>
        <begin position="286"/>
        <end position="299"/>
    </location>
</feature>
<sequence>MPMRSGSRSYINIDALQHEREHTPWYWRLIALAASWMVLGGYLILPGLYVKDAELKFSNAVLSVFVVALLTAGYSFTGLLCFACRSSMFQAEAIFLPALTSSALGLLTIAYNFLSSHRYIWNTAAIIGTVMAATSTLLYAMLLIWTHRRIVQIQKAAATRTGALWSEPTFYQNFLQNMYPSAQRSVSTDPSIHVSLSEDDRINQQMAMLLKKSDPGPSPDATSSTFRINLPEDREEQDRIANSSELLGTPPTAQLADYVTARSRAGSTNRPDSLNEEQAWDRWNRGRTTNRPSSIGARSNHSRAISREERRLEIELGRVG</sequence>
<reference evidence="3" key="1">
    <citation type="journal article" date="2020" name="Stud. Mycol.">
        <title>101 Dothideomycetes genomes: a test case for predicting lifestyles and emergence of pathogens.</title>
        <authorList>
            <person name="Haridas S."/>
            <person name="Albert R."/>
            <person name="Binder M."/>
            <person name="Bloem J."/>
            <person name="Labutti K."/>
            <person name="Salamov A."/>
            <person name="Andreopoulos B."/>
            <person name="Baker S."/>
            <person name="Barry K."/>
            <person name="Bills G."/>
            <person name="Bluhm B."/>
            <person name="Cannon C."/>
            <person name="Castanera R."/>
            <person name="Culley D."/>
            <person name="Daum C."/>
            <person name="Ezra D."/>
            <person name="Gonzalez J."/>
            <person name="Henrissat B."/>
            <person name="Kuo A."/>
            <person name="Liang C."/>
            <person name="Lipzen A."/>
            <person name="Lutzoni F."/>
            <person name="Magnuson J."/>
            <person name="Mondo S."/>
            <person name="Nolan M."/>
            <person name="Ohm R."/>
            <person name="Pangilinan J."/>
            <person name="Park H.-J."/>
            <person name="Ramirez L."/>
            <person name="Alfaro M."/>
            <person name="Sun H."/>
            <person name="Tritt A."/>
            <person name="Yoshinaga Y."/>
            <person name="Zwiers L.-H."/>
            <person name="Turgeon B."/>
            <person name="Goodwin S."/>
            <person name="Spatafora J."/>
            <person name="Crous P."/>
            <person name="Grigoriev I."/>
        </authorList>
    </citation>
    <scope>NUCLEOTIDE SEQUENCE</scope>
    <source>
        <strain evidence="3">CBS 123094</strain>
    </source>
</reference>
<proteinExistence type="predicted"/>
<feature type="transmembrane region" description="Helical" evidence="2">
    <location>
        <begin position="94"/>
        <end position="114"/>
    </location>
</feature>
<feature type="region of interest" description="Disordered" evidence="1">
    <location>
        <begin position="211"/>
        <end position="305"/>
    </location>
</feature>
<feature type="transmembrane region" description="Helical" evidence="2">
    <location>
        <begin position="120"/>
        <end position="145"/>
    </location>
</feature>
<evidence type="ECO:0000313" key="4">
    <source>
        <dbReference type="Proteomes" id="UP000799779"/>
    </source>
</evidence>
<feature type="compositionally biased region" description="Basic and acidic residues" evidence="1">
    <location>
        <begin position="230"/>
        <end position="239"/>
    </location>
</feature>
<evidence type="ECO:0000256" key="1">
    <source>
        <dbReference type="SAM" id="MobiDB-lite"/>
    </source>
</evidence>
<name>A0A6A5WL92_9PLEO</name>
<evidence type="ECO:0000313" key="3">
    <source>
        <dbReference type="EMBL" id="KAF1998426.1"/>
    </source>
</evidence>
<evidence type="ECO:0000256" key="2">
    <source>
        <dbReference type="SAM" id="Phobius"/>
    </source>
</evidence>
<dbReference type="EMBL" id="ML977604">
    <property type="protein sequence ID" value="KAF1998426.1"/>
    <property type="molecule type" value="Genomic_DNA"/>
</dbReference>
<dbReference type="OrthoDB" id="3254104at2759"/>
<keyword evidence="4" id="KW-1185">Reference proteome</keyword>
<feature type="transmembrane region" description="Helical" evidence="2">
    <location>
        <begin position="57"/>
        <end position="82"/>
    </location>
</feature>
<protein>
    <submittedName>
        <fullName evidence="3">Uncharacterized protein</fullName>
    </submittedName>
</protein>
<dbReference type="AlphaFoldDB" id="A0A6A5WL92"/>
<keyword evidence="2" id="KW-0812">Transmembrane</keyword>
<gene>
    <name evidence="3" type="ORF">P154DRAFT_252294</name>
</gene>
<feature type="transmembrane region" description="Helical" evidence="2">
    <location>
        <begin position="25"/>
        <end position="45"/>
    </location>
</feature>
<keyword evidence="2" id="KW-1133">Transmembrane helix</keyword>